<accession>A0ABN6J4Q4</accession>
<keyword evidence="3" id="KW-1185">Reference proteome</keyword>
<name>A0ABN6J4Q4_9CLOT</name>
<dbReference type="InterPro" id="IPR011009">
    <property type="entry name" value="Kinase-like_dom_sf"/>
</dbReference>
<dbReference type="EMBL" id="AP024849">
    <property type="protein sequence ID" value="BCZ48708.1"/>
    <property type="molecule type" value="Genomic_DNA"/>
</dbReference>
<evidence type="ECO:0000313" key="2">
    <source>
        <dbReference type="EMBL" id="BCZ48708.1"/>
    </source>
</evidence>
<dbReference type="SUPFAM" id="SSF56112">
    <property type="entry name" value="Protein kinase-like (PK-like)"/>
    <property type="match status" value="1"/>
</dbReference>
<gene>
    <name evidence="2" type="ORF">psyc5s11_47750</name>
</gene>
<evidence type="ECO:0000259" key="1">
    <source>
        <dbReference type="Pfam" id="PF01636"/>
    </source>
</evidence>
<protein>
    <recommendedName>
        <fullName evidence="1">Aminoglycoside phosphotransferase domain-containing protein</fullName>
    </recommendedName>
</protein>
<organism evidence="2 3">
    <name type="scientific">Clostridium gelidum</name>
    <dbReference type="NCBI Taxonomy" id="704125"/>
    <lineage>
        <taxon>Bacteria</taxon>
        <taxon>Bacillati</taxon>
        <taxon>Bacillota</taxon>
        <taxon>Clostridia</taxon>
        <taxon>Eubacteriales</taxon>
        <taxon>Clostridiaceae</taxon>
        <taxon>Clostridium</taxon>
    </lineage>
</organism>
<dbReference type="Proteomes" id="UP000824633">
    <property type="component" value="Chromosome"/>
</dbReference>
<feature type="domain" description="Aminoglycoside phosphotransferase" evidence="1">
    <location>
        <begin position="27"/>
        <end position="255"/>
    </location>
</feature>
<evidence type="ECO:0000313" key="3">
    <source>
        <dbReference type="Proteomes" id="UP000824633"/>
    </source>
</evidence>
<dbReference type="Gene3D" id="3.30.200.20">
    <property type="entry name" value="Phosphorylase Kinase, domain 1"/>
    <property type="match status" value="1"/>
</dbReference>
<reference evidence="3" key="1">
    <citation type="submission" date="2021-07" db="EMBL/GenBank/DDBJ databases">
        <title>Complete genome sequencing of a Clostridium isolate.</title>
        <authorList>
            <person name="Ueki A."/>
            <person name="Tonouchi A."/>
        </authorList>
    </citation>
    <scope>NUCLEOTIDE SEQUENCE [LARGE SCALE GENOMIC DNA]</scope>
    <source>
        <strain evidence="3">C5S11</strain>
    </source>
</reference>
<dbReference type="InterPro" id="IPR002575">
    <property type="entry name" value="Aminoglycoside_PTrfase"/>
</dbReference>
<dbReference type="Pfam" id="PF01636">
    <property type="entry name" value="APH"/>
    <property type="match status" value="1"/>
</dbReference>
<dbReference type="Gene3D" id="3.90.1200.10">
    <property type="match status" value="1"/>
</dbReference>
<sequence>MINTKNSILDEIKETIERMFSIRVTEYTEINKGLLNLKWKFITDNGTLFIKQYNSERYPTSKEKRLNTALIFQKKLSEKDIRCPHILTFKGDVILRTKKNVRFIITEYCDGNLINAGKINCNQAHDLGIEIAKMHSLINNPIDEKAIPTWVVPSKEQLIAEWYENWMLTKDRNTADINGFLKLQREIFENLDINIFEGCKLGWAHSDLWCDNILFHLNSLSAILDFDRLQYIYPELDISRAILSFTLDNNCLRMDVVNAFIDGYNQIGNISADDIIRSLKLLYCLESFWWLRSDSFNSEGPPKRFADEMVWLSVNWINLDEILKAKS</sequence>
<dbReference type="RefSeq" id="WP_224034953.1">
    <property type="nucleotide sequence ID" value="NZ_AP024849.1"/>
</dbReference>
<proteinExistence type="predicted"/>